<keyword evidence="2" id="KW-1185">Reference proteome</keyword>
<comment type="caution">
    <text evidence="1">The sequence shown here is derived from an EMBL/GenBank/DDBJ whole genome shotgun (WGS) entry which is preliminary data.</text>
</comment>
<proteinExistence type="predicted"/>
<sequence length="203" mass="21718">MRRGDETLLGHVAANGNKETAEVLIKGGAAIEGNDDLARTPLLRAVEAGNLEMCLYLLGLKADPNYGMVMPDGRIAPLHLAVRGHEAIAKHLLEHGANIEARDPLQSTPLFIAALEGKLAMCQVLVDAGADINACAVSGDSVVSIAAKSGHLEVVRYVLTQGASVMPPPAVRGRKWKYFEFDGNVDYGRRSEILALLRAYKHG</sequence>
<gene>
    <name evidence="1" type="ORF">NUW58_g1229</name>
</gene>
<protein>
    <submittedName>
        <fullName evidence="1">Uncharacterized protein</fullName>
    </submittedName>
</protein>
<evidence type="ECO:0000313" key="1">
    <source>
        <dbReference type="EMBL" id="KAJ2995586.1"/>
    </source>
</evidence>
<name>A0ACC1PN76_9PEZI</name>
<evidence type="ECO:0000313" key="2">
    <source>
        <dbReference type="Proteomes" id="UP001143856"/>
    </source>
</evidence>
<organism evidence="1 2">
    <name type="scientific">Xylaria curta</name>
    <dbReference type="NCBI Taxonomy" id="42375"/>
    <lineage>
        <taxon>Eukaryota</taxon>
        <taxon>Fungi</taxon>
        <taxon>Dikarya</taxon>
        <taxon>Ascomycota</taxon>
        <taxon>Pezizomycotina</taxon>
        <taxon>Sordariomycetes</taxon>
        <taxon>Xylariomycetidae</taxon>
        <taxon>Xylariales</taxon>
        <taxon>Xylariaceae</taxon>
        <taxon>Xylaria</taxon>
    </lineage>
</organism>
<dbReference type="EMBL" id="JAPDGR010000128">
    <property type="protein sequence ID" value="KAJ2995586.1"/>
    <property type="molecule type" value="Genomic_DNA"/>
</dbReference>
<accession>A0ACC1PN76</accession>
<dbReference type="Proteomes" id="UP001143856">
    <property type="component" value="Unassembled WGS sequence"/>
</dbReference>
<reference evidence="1" key="1">
    <citation type="submission" date="2022-10" db="EMBL/GenBank/DDBJ databases">
        <title>Genome Sequence of Xylaria curta.</title>
        <authorList>
            <person name="Buettner E."/>
        </authorList>
    </citation>
    <scope>NUCLEOTIDE SEQUENCE</scope>
    <source>
        <strain evidence="1">Babe10</strain>
    </source>
</reference>